<dbReference type="Proteomes" id="UP000192511">
    <property type="component" value="Unassembled WGS sequence"/>
</dbReference>
<comment type="caution">
    <text evidence="2">The sequence shown here is derived from an EMBL/GenBank/DDBJ whole genome shotgun (WGS) entry which is preliminary data.</text>
</comment>
<keyword evidence="1" id="KW-0732">Signal</keyword>
<dbReference type="EMBL" id="NBTX02000001">
    <property type="protein sequence ID" value="PNL73959.1"/>
    <property type="molecule type" value="Genomic_DNA"/>
</dbReference>
<proteinExistence type="predicted"/>
<evidence type="ECO:0000313" key="2">
    <source>
        <dbReference type="EMBL" id="PNL73959.1"/>
    </source>
</evidence>
<feature type="chain" id="PRO_5043454987" evidence="1">
    <location>
        <begin position="22"/>
        <end position="85"/>
    </location>
</feature>
<keyword evidence="3" id="KW-1185">Reference proteome</keyword>
<organism evidence="2 3">
    <name type="scientific">Legionella anisa</name>
    <dbReference type="NCBI Taxonomy" id="28082"/>
    <lineage>
        <taxon>Bacteria</taxon>
        <taxon>Pseudomonadati</taxon>
        <taxon>Pseudomonadota</taxon>
        <taxon>Gammaproteobacteria</taxon>
        <taxon>Legionellales</taxon>
        <taxon>Legionellaceae</taxon>
        <taxon>Legionella</taxon>
    </lineage>
</organism>
<sequence>MKIQLLGMIVSLGLVSSLVNAADTGNNQMTVKLKTQDGKVIQCLISPEDQKVVKEMKKGATMEMMGMGMGMHKMHNMNGNQMDEE</sequence>
<evidence type="ECO:0000256" key="1">
    <source>
        <dbReference type="SAM" id="SignalP"/>
    </source>
</evidence>
<dbReference type="RefSeq" id="WP_058388634.1">
    <property type="nucleotide sequence ID" value="NZ_CBCRWC010000009.1"/>
</dbReference>
<gene>
    <name evidence="2" type="ORF">A6J39_000445</name>
</gene>
<name>A0AAX0X0C7_9GAMM</name>
<accession>A0AAX0X0C7</accession>
<reference evidence="2" key="1">
    <citation type="submission" date="2017-12" db="EMBL/GenBank/DDBJ databases">
        <title>FDA dAtabase for Regulatory Grade micrObial Sequences (FDA-ARGOS): Supporting development and validation of Infectious Disease Dx tests.</title>
        <authorList>
            <person name="Kerrigan L."/>
            <person name="Tallon L.J."/>
            <person name="Sadzewicz L."/>
            <person name="Sengamalay N."/>
            <person name="Ott S."/>
            <person name="Godinez A."/>
            <person name="Nagaraj S."/>
            <person name="Vavikolanu K."/>
            <person name="Vyas G."/>
            <person name="Nadendla S."/>
            <person name="Aluvathingal J."/>
            <person name="Sichtig H."/>
        </authorList>
    </citation>
    <scope>NUCLEOTIDE SEQUENCE [LARGE SCALE GENOMIC DNA]</scope>
    <source>
        <strain evidence="2">FDAARGOS_200</strain>
    </source>
</reference>
<dbReference type="AlphaFoldDB" id="A0AAX0X0C7"/>
<feature type="signal peptide" evidence="1">
    <location>
        <begin position="1"/>
        <end position="21"/>
    </location>
</feature>
<protein>
    <submittedName>
        <fullName evidence="2">Uncharacterized protein</fullName>
    </submittedName>
</protein>
<evidence type="ECO:0000313" key="3">
    <source>
        <dbReference type="Proteomes" id="UP000192511"/>
    </source>
</evidence>